<reference evidence="2 3" key="1">
    <citation type="journal article" date="2021" name="Hortic Res">
        <title>Chromosome-scale assembly of the Dendrobium chrysotoxum genome enhances the understanding of orchid evolution.</title>
        <authorList>
            <person name="Zhang Y."/>
            <person name="Zhang G.Q."/>
            <person name="Zhang D."/>
            <person name="Liu X.D."/>
            <person name="Xu X.Y."/>
            <person name="Sun W.H."/>
            <person name="Yu X."/>
            <person name="Zhu X."/>
            <person name="Wang Z.W."/>
            <person name="Zhao X."/>
            <person name="Zhong W.Y."/>
            <person name="Chen H."/>
            <person name="Yin W.L."/>
            <person name="Huang T."/>
            <person name="Niu S.C."/>
            <person name="Liu Z.J."/>
        </authorList>
    </citation>
    <scope>NUCLEOTIDE SEQUENCE [LARGE SCALE GENOMIC DNA]</scope>
    <source>
        <strain evidence="2">Lindl</strain>
    </source>
</reference>
<evidence type="ECO:0000256" key="1">
    <source>
        <dbReference type="SAM" id="MobiDB-lite"/>
    </source>
</evidence>
<feature type="region of interest" description="Disordered" evidence="1">
    <location>
        <begin position="1"/>
        <end position="22"/>
    </location>
</feature>
<evidence type="ECO:0000313" key="2">
    <source>
        <dbReference type="EMBL" id="KAH0448831.1"/>
    </source>
</evidence>
<dbReference type="AlphaFoldDB" id="A0AAV7FXN4"/>
<name>A0AAV7FXN4_DENCH</name>
<evidence type="ECO:0000313" key="3">
    <source>
        <dbReference type="Proteomes" id="UP000775213"/>
    </source>
</evidence>
<protein>
    <submittedName>
        <fullName evidence="2">Uncharacterized protein</fullName>
    </submittedName>
</protein>
<dbReference type="Pfam" id="PF16029">
    <property type="entry name" value="DUF4787"/>
    <property type="match status" value="1"/>
</dbReference>
<dbReference type="Proteomes" id="UP000775213">
    <property type="component" value="Unassembled WGS sequence"/>
</dbReference>
<organism evidence="2 3">
    <name type="scientific">Dendrobium chrysotoxum</name>
    <name type="common">Orchid</name>
    <dbReference type="NCBI Taxonomy" id="161865"/>
    <lineage>
        <taxon>Eukaryota</taxon>
        <taxon>Viridiplantae</taxon>
        <taxon>Streptophyta</taxon>
        <taxon>Embryophyta</taxon>
        <taxon>Tracheophyta</taxon>
        <taxon>Spermatophyta</taxon>
        <taxon>Magnoliopsida</taxon>
        <taxon>Liliopsida</taxon>
        <taxon>Asparagales</taxon>
        <taxon>Orchidaceae</taxon>
        <taxon>Epidendroideae</taxon>
        <taxon>Malaxideae</taxon>
        <taxon>Dendrobiinae</taxon>
        <taxon>Dendrobium</taxon>
    </lineage>
</organism>
<comment type="caution">
    <text evidence="2">The sequence shown here is derived from an EMBL/GenBank/DDBJ whole genome shotgun (WGS) entry which is preliminary data.</text>
</comment>
<dbReference type="PANTHER" id="PTHR35455">
    <property type="entry name" value="UNNAMED PRODUCT"/>
    <property type="match status" value="1"/>
</dbReference>
<dbReference type="InterPro" id="IPR031985">
    <property type="entry name" value="DUF4787"/>
</dbReference>
<keyword evidence="3" id="KW-1185">Reference proteome</keyword>
<accession>A0AAV7FXN4</accession>
<proteinExistence type="predicted"/>
<gene>
    <name evidence="2" type="ORF">IEQ34_022631</name>
</gene>
<sequence length="262" mass="29607">MRKGERYVHSHGSASSTEDLDLARERGRDVVDGIRGQGRCRRSSIEGGRDVVDGDRGLARVIDTFNFSTAAKKSQPLKSKSMQKCSHLLPTPLCFLINCSLVLLLISSCTPSALSATRRPISEAEIRDKKNACYADIESGLWGWKCRSSITEKENCALRCLSSACYQLIYESDPLEEGEKDHSRNHEYKYCLHKDENDVEIEGEGRRPHLEPFQWEERGGRYGERRRYVGYEQKGADWERKEGITAGEGIVRRESGRCEGGI</sequence>
<dbReference type="EMBL" id="JAGFBR010000019">
    <property type="protein sequence ID" value="KAH0448831.1"/>
    <property type="molecule type" value="Genomic_DNA"/>
</dbReference>
<dbReference type="PANTHER" id="PTHR35455:SF1">
    <property type="entry name" value="AGAP005842-PA"/>
    <property type="match status" value="1"/>
</dbReference>